<proteinExistence type="predicted"/>
<dbReference type="Gramene" id="FCD_00028757-RA">
    <property type="protein sequence ID" value="FCD_00028757-RA:cds"/>
    <property type="gene ID" value="FCD_00028757"/>
</dbReference>
<gene>
    <name evidence="3" type="ORF">TIFTF001_015123</name>
</gene>
<feature type="transmembrane region" description="Helical" evidence="2">
    <location>
        <begin position="238"/>
        <end position="259"/>
    </location>
</feature>
<keyword evidence="2" id="KW-1133">Transmembrane helix</keyword>
<dbReference type="Proteomes" id="UP001187192">
    <property type="component" value="Unassembled WGS sequence"/>
</dbReference>
<keyword evidence="4" id="KW-1185">Reference proteome</keyword>
<evidence type="ECO:0008006" key="5">
    <source>
        <dbReference type="Google" id="ProtNLM"/>
    </source>
</evidence>
<reference evidence="3" key="1">
    <citation type="submission" date="2023-07" db="EMBL/GenBank/DDBJ databases">
        <title>draft genome sequence of fig (Ficus carica).</title>
        <authorList>
            <person name="Takahashi T."/>
            <person name="Nishimura K."/>
        </authorList>
    </citation>
    <scope>NUCLEOTIDE SEQUENCE</scope>
</reference>
<evidence type="ECO:0000313" key="4">
    <source>
        <dbReference type="Proteomes" id="UP001187192"/>
    </source>
</evidence>
<dbReference type="AlphaFoldDB" id="A0AA88A3W5"/>
<feature type="region of interest" description="Disordered" evidence="1">
    <location>
        <begin position="87"/>
        <end position="116"/>
    </location>
</feature>
<evidence type="ECO:0000256" key="1">
    <source>
        <dbReference type="SAM" id="MobiDB-lite"/>
    </source>
</evidence>
<keyword evidence="2" id="KW-0472">Membrane</keyword>
<comment type="caution">
    <text evidence="3">The sequence shown here is derived from an EMBL/GenBank/DDBJ whole genome shotgun (WGS) entry which is preliminary data.</text>
</comment>
<sequence length="346" mass="39760">MALVTHQMQGMVTMELVFHQSFVRLSTHGSYVTLPSRPLPWIKGIKLKRYVTTVHMAARTDRPFLLKRNIYFRPKLKALQISAFKGSAQNGEPGGRASGSKTAKKSVKLKESEGAITESRDANEISLSYTSEANESVTSSPAIHRLFKKWLTNLRTQSSGEAVDGILEEEPSPREVSETELGTENSERSEILKAVWCHFVSLDATIKIPLLIFLPLYLAVNVLYGAEVSKELTPLWVAGPLIVALYVKMLRWIFSLYVWTFKQTVKIITNLPTYYSNLVQGKLKEEFRSRFWQPIVNIKNLNYKEFSKTKLKELQVWVVERYLDFVESIWPYYCRTIRFLKRANLI</sequence>
<accession>A0AA88A3W5</accession>
<dbReference type="EMBL" id="BTGU01000021">
    <property type="protein sequence ID" value="GMN45932.1"/>
    <property type="molecule type" value="Genomic_DNA"/>
</dbReference>
<dbReference type="PANTHER" id="PTHR48223:SF1">
    <property type="entry name" value="ABC TRANSMEMBRANE TYPE-1 DOMAIN-CONTAINING PROTEIN"/>
    <property type="match status" value="1"/>
</dbReference>
<evidence type="ECO:0000256" key="2">
    <source>
        <dbReference type="SAM" id="Phobius"/>
    </source>
</evidence>
<feature type="region of interest" description="Disordered" evidence="1">
    <location>
        <begin position="162"/>
        <end position="183"/>
    </location>
</feature>
<name>A0AA88A3W5_FICCA</name>
<organism evidence="3 4">
    <name type="scientific">Ficus carica</name>
    <name type="common">Common fig</name>
    <dbReference type="NCBI Taxonomy" id="3494"/>
    <lineage>
        <taxon>Eukaryota</taxon>
        <taxon>Viridiplantae</taxon>
        <taxon>Streptophyta</taxon>
        <taxon>Embryophyta</taxon>
        <taxon>Tracheophyta</taxon>
        <taxon>Spermatophyta</taxon>
        <taxon>Magnoliopsida</taxon>
        <taxon>eudicotyledons</taxon>
        <taxon>Gunneridae</taxon>
        <taxon>Pentapetalae</taxon>
        <taxon>rosids</taxon>
        <taxon>fabids</taxon>
        <taxon>Rosales</taxon>
        <taxon>Moraceae</taxon>
        <taxon>Ficeae</taxon>
        <taxon>Ficus</taxon>
    </lineage>
</organism>
<dbReference type="PANTHER" id="PTHR48223">
    <property type="entry name" value="DEFECTIVE 2759, PUTATIVE ISOFORM 1-RELATED"/>
    <property type="match status" value="1"/>
</dbReference>
<keyword evidence="2" id="KW-0812">Transmembrane</keyword>
<evidence type="ECO:0000313" key="3">
    <source>
        <dbReference type="EMBL" id="GMN45932.1"/>
    </source>
</evidence>
<protein>
    <recommendedName>
        <fullName evidence="5">Embryo defective 2759</fullName>
    </recommendedName>
</protein>